<feature type="domain" description="SWIM-type" evidence="1">
    <location>
        <begin position="28"/>
        <end position="67"/>
    </location>
</feature>
<organism evidence="2">
    <name type="scientific">marine sediment metagenome</name>
    <dbReference type="NCBI Taxonomy" id="412755"/>
    <lineage>
        <taxon>unclassified sequences</taxon>
        <taxon>metagenomes</taxon>
        <taxon>ecological metagenomes</taxon>
    </lineage>
</organism>
<comment type="caution">
    <text evidence="2">The sequence shown here is derived from an EMBL/GenBank/DDBJ whole genome shotgun (WGS) entry which is preliminary data.</text>
</comment>
<sequence>MKILKVSEPVQGCYSVAVLGDTQPDTTYYVQHRGGAQTICTCPDFLFRGFIRGKPCKHMVFVYEAVQQVGGWVELCAAWQPQPTAGGSDG</sequence>
<accession>A0A0F9DRW2</accession>
<dbReference type="PROSITE" id="PS50966">
    <property type="entry name" value="ZF_SWIM"/>
    <property type="match status" value="1"/>
</dbReference>
<reference evidence="2" key="1">
    <citation type="journal article" date="2015" name="Nature">
        <title>Complex archaea that bridge the gap between prokaryotes and eukaryotes.</title>
        <authorList>
            <person name="Spang A."/>
            <person name="Saw J.H."/>
            <person name="Jorgensen S.L."/>
            <person name="Zaremba-Niedzwiedzka K."/>
            <person name="Martijn J."/>
            <person name="Lind A.E."/>
            <person name="van Eijk R."/>
            <person name="Schleper C."/>
            <person name="Guy L."/>
            <person name="Ettema T.J."/>
        </authorList>
    </citation>
    <scope>NUCLEOTIDE SEQUENCE</scope>
</reference>
<gene>
    <name evidence="2" type="ORF">LCGC14_2163880</name>
</gene>
<evidence type="ECO:0000259" key="1">
    <source>
        <dbReference type="PROSITE" id="PS50966"/>
    </source>
</evidence>
<name>A0A0F9DRW2_9ZZZZ</name>
<dbReference type="InterPro" id="IPR007527">
    <property type="entry name" value="Znf_SWIM"/>
</dbReference>
<evidence type="ECO:0000313" key="2">
    <source>
        <dbReference type="EMBL" id="KKL64548.1"/>
    </source>
</evidence>
<protein>
    <recommendedName>
        <fullName evidence="1">SWIM-type domain-containing protein</fullName>
    </recommendedName>
</protein>
<dbReference type="EMBL" id="LAZR01027810">
    <property type="protein sequence ID" value="KKL64548.1"/>
    <property type="molecule type" value="Genomic_DNA"/>
</dbReference>
<proteinExistence type="predicted"/>
<dbReference type="AlphaFoldDB" id="A0A0F9DRW2"/>
<dbReference type="GO" id="GO:0008270">
    <property type="term" value="F:zinc ion binding"/>
    <property type="evidence" value="ECO:0007669"/>
    <property type="project" value="InterPro"/>
</dbReference>
<dbReference type="Pfam" id="PF04434">
    <property type="entry name" value="SWIM"/>
    <property type="match status" value="1"/>
</dbReference>